<evidence type="ECO:0000313" key="3">
    <source>
        <dbReference type="Proteomes" id="UP001501842"/>
    </source>
</evidence>
<name>A0ABP6GS94_9ACTN</name>
<keyword evidence="3" id="KW-1185">Reference proteome</keyword>
<evidence type="ECO:0008006" key="4">
    <source>
        <dbReference type="Google" id="ProtNLM"/>
    </source>
</evidence>
<evidence type="ECO:0000313" key="2">
    <source>
        <dbReference type="EMBL" id="GAA2728586.1"/>
    </source>
</evidence>
<reference evidence="3" key="1">
    <citation type="journal article" date="2019" name="Int. J. Syst. Evol. Microbiol.">
        <title>The Global Catalogue of Microorganisms (GCM) 10K type strain sequencing project: providing services to taxonomists for standard genome sequencing and annotation.</title>
        <authorList>
            <consortium name="The Broad Institute Genomics Platform"/>
            <consortium name="The Broad Institute Genome Sequencing Center for Infectious Disease"/>
            <person name="Wu L."/>
            <person name="Ma J."/>
        </authorList>
    </citation>
    <scope>NUCLEOTIDE SEQUENCE [LARGE SCALE GENOMIC DNA]</scope>
    <source>
        <strain evidence="3">JCM 8201</strain>
    </source>
</reference>
<feature type="signal peptide" evidence="1">
    <location>
        <begin position="1"/>
        <end position="26"/>
    </location>
</feature>
<dbReference type="Proteomes" id="UP001501842">
    <property type="component" value="Unassembled WGS sequence"/>
</dbReference>
<sequence>MPRRLVAPGTVVAVLSGLLMVGPAQADQAERAPAATLTLEVSPRRLPAISLGPYQEPSVTLSGSLKGADGDPLPGQVLEVGLVEDDGVVKFGTTATTDAQGGYRVTRADRFGSHLTARVTWSANGSKLVAKKEIEVGFIRLRTKYWASGVVNIAFESFLEQGPDVYGFVVQRSSDGVRWKNVRTVTDRYTTSVGFDGMPSSYWRLVSLDDGTTPSVASKVFELRRWSTYFARPKLSVRKARYGKRLTISGKMGRWADLRTKKPAARREIRLVLDCDGPGGVYRVAKTRTDGSGRFSFRTKASCNGNYYVSYGMADETAYSPAYYAGEFASLSLPVKIKTTSVPRGAKPQGKAIPYRKKMPSPAFIRSLGRYPDRFGAP</sequence>
<evidence type="ECO:0000256" key="1">
    <source>
        <dbReference type="SAM" id="SignalP"/>
    </source>
</evidence>
<protein>
    <recommendedName>
        <fullName evidence="4">Carboxypeptidase family protein</fullName>
    </recommendedName>
</protein>
<dbReference type="EMBL" id="BAAATZ010000013">
    <property type="protein sequence ID" value="GAA2728586.1"/>
    <property type="molecule type" value="Genomic_DNA"/>
</dbReference>
<organism evidence="2 3">
    <name type="scientific">Actinocorallia aurantiaca</name>
    <dbReference type="NCBI Taxonomy" id="46204"/>
    <lineage>
        <taxon>Bacteria</taxon>
        <taxon>Bacillati</taxon>
        <taxon>Actinomycetota</taxon>
        <taxon>Actinomycetes</taxon>
        <taxon>Streptosporangiales</taxon>
        <taxon>Thermomonosporaceae</taxon>
        <taxon>Actinocorallia</taxon>
    </lineage>
</organism>
<feature type="chain" id="PRO_5045079756" description="Carboxypeptidase family protein" evidence="1">
    <location>
        <begin position="27"/>
        <end position="378"/>
    </location>
</feature>
<accession>A0ABP6GS94</accession>
<comment type="caution">
    <text evidence="2">The sequence shown here is derived from an EMBL/GenBank/DDBJ whole genome shotgun (WGS) entry which is preliminary data.</text>
</comment>
<keyword evidence="1" id="KW-0732">Signal</keyword>
<gene>
    <name evidence="2" type="ORF">GCM10010439_37140</name>
</gene>
<proteinExistence type="predicted"/>